<feature type="compositionally biased region" description="Low complexity" evidence="1">
    <location>
        <begin position="48"/>
        <end position="71"/>
    </location>
</feature>
<accession>A0AAU7JMF4</accession>
<evidence type="ECO:0000313" key="3">
    <source>
        <dbReference type="EMBL" id="XBO41410.1"/>
    </source>
</evidence>
<dbReference type="Gene3D" id="3.40.190.10">
    <property type="entry name" value="Periplasmic binding protein-like II"/>
    <property type="match status" value="2"/>
</dbReference>
<dbReference type="EMBL" id="CP157484">
    <property type="protein sequence ID" value="XBO41410.1"/>
    <property type="molecule type" value="Genomic_DNA"/>
</dbReference>
<dbReference type="SUPFAM" id="SSF53850">
    <property type="entry name" value="Periplasmic binding protein-like II"/>
    <property type="match status" value="1"/>
</dbReference>
<dbReference type="Pfam" id="PF16868">
    <property type="entry name" value="NMT1_3"/>
    <property type="match status" value="1"/>
</dbReference>
<proteinExistence type="predicted"/>
<dbReference type="InterPro" id="IPR011852">
    <property type="entry name" value="TRAP_TAXI"/>
</dbReference>
<feature type="chain" id="PRO_5043952585" evidence="2">
    <location>
        <begin position="20"/>
        <end position="403"/>
    </location>
</feature>
<feature type="compositionally biased region" description="Polar residues" evidence="1">
    <location>
        <begin position="96"/>
        <end position="107"/>
    </location>
</feature>
<sequence length="403" mass="41507">MTRVWLAAVLVGAASAASAQTAPAQPTSPETCNALCQLFKGLGGDRNPPGSSQAASGAAPARAAASDQPAGKAGRRRTAHAQASQGGDAAQPGDETGSTAPQRQAASASRPGPDEQAEPGKLRILTGPGPGREAIVADLGAVLGPETKVDAVSGRNAALKDLLTIPGVDMAVVSAPVLAAANAEKLVQVAKLFGEELHVVAGADVTRIEDLAGKPVHLGPPGSDTEAVARAALQARGVEVVALHGSLDDAATDLREGRAAAFMLLAPKPFAPLAQLDAGTGAHLVAVSYKGVGEAYDPSSFTAADYPAWVRPGERVETVAADAVLVAPWWRESSPRQKELTAAAKTLFERFPGLLREGRHPKWKETNLAAAVDRVRRLKTAQLWVQSQIKVRPQAERSASAGR</sequence>
<organism evidence="3">
    <name type="scientific">Alsobacter sp. KACC 23698</name>
    <dbReference type="NCBI Taxonomy" id="3149229"/>
    <lineage>
        <taxon>Bacteria</taxon>
        <taxon>Pseudomonadati</taxon>
        <taxon>Pseudomonadota</taxon>
        <taxon>Alphaproteobacteria</taxon>
        <taxon>Hyphomicrobiales</taxon>
        <taxon>Alsobacteraceae</taxon>
        <taxon>Alsobacter</taxon>
    </lineage>
</organism>
<protein>
    <submittedName>
        <fullName evidence="3">TAXI family TRAP transporter solute-binding subunit</fullName>
    </submittedName>
</protein>
<reference evidence="3" key="1">
    <citation type="submission" date="2024-05" db="EMBL/GenBank/DDBJ databases">
        <authorList>
            <person name="Kim S."/>
            <person name="Heo J."/>
            <person name="Choi H."/>
            <person name="Choi Y."/>
            <person name="Kwon S.-W."/>
            <person name="Kim Y."/>
        </authorList>
    </citation>
    <scope>NUCLEOTIDE SEQUENCE</scope>
    <source>
        <strain evidence="3">KACC 23698</strain>
    </source>
</reference>
<feature type="signal peptide" evidence="2">
    <location>
        <begin position="1"/>
        <end position="19"/>
    </location>
</feature>
<evidence type="ECO:0000256" key="1">
    <source>
        <dbReference type="SAM" id="MobiDB-lite"/>
    </source>
</evidence>
<feature type="region of interest" description="Disordered" evidence="1">
    <location>
        <begin position="43"/>
        <end position="129"/>
    </location>
</feature>
<name>A0AAU7JMF4_9HYPH</name>
<keyword evidence="2" id="KW-0732">Signal</keyword>
<dbReference type="RefSeq" id="WP_406858264.1">
    <property type="nucleotide sequence ID" value="NZ_CP157484.1"/>
</dbReference>
<dbReference type="PANTHER" id="PTHR42941">
    <property type="entry name" value="SLL1037 PROTEIN"/>
    <property type="match status" value="1"/>
</dbReference>
<dbReference type="AlphaFoldDB" id="A0AAU7JMF4"/>
<evidence type="ECO:0000256" key="2">
    <source>
        <dbReference type="SAM" id="SignalP"/>
    </source>
</evidence>
<gene>
    <name evidence="3" type="ORF">ABEG18_11835</name>
</gene>
<dbReference type="PANTHER" id="PTHR42941:SF1">
    <property type="entry name" value="SLL1037 PROTEIN"/>
    <property type="match status" value="1"/>
</dbReference>